<gene>
    <name evidence="4" type="ORF">DM860_006064</name>
</gene>
<dbReference type="InterPro" id="IPR002130">
    <property type="entry name" value="Cyclophilin-type_PPIase_dom"/>
</dbReference>
<name>A0A328DKY1_9ASTE</name>
<accession>A0A328DKY1</accession>
<dbReference type="EMBL" id="NQVE01000125">
    <property type="protein sequence ID" value="RAL45910.1"/>
    <property type="molecule type" value="Genomic_DNA"/>
</dbReference>
<dbReference type="PROSITE" id="PS00170">
    <property type="entry name" value="CSA_PPIASE_1"/>
    <property type="match status" value="1"/>
</dbReference>
<feature type="domain" description="PPIase cyclophilin-type" evidence="3">
    <location>
        <begin position="186"/>
        <end position="340"/>
    </location>
</feature>
<dbReference type="CDD" id="cd01928">
    <property type="entry name" value="Cyclophilin_PPIL3_like"/>
    <property type="match status" value="1"/>
</dbReference>
<evidence type="ECO:0000256" key="1">
    <source>
        <dbReference type="ARBA" id="ARBA00000971"/>
    </source>
</evidence>
<dbReference type="AlphaFoldDB" id="A0A328DKY1"/>
<protein>
    <recommendedName>
        <fullName evidence="3">PPIase cyclophilin-type domain-containing protein</fullName>
    </recommendedName>
</protein>
<proteinExistence type="predicted"/>
<dbReference type="FunFam" id="2.40.100.10:FF:000026">
    <property type="entry name" value="Peptidyl-prolyl cis-trans isomerase"/>
    <property type="match status" value="1"/>
</dbReference>
<evidence type="ECO:0000259" key="3">
    <source>
        <dbReference type="PROSITE" id="PS50072"/>
    </source>
</evidence>
<dbReference type="Gene3D" id="2.40.100.10">
    <property type="entry name" value="Cyclophilin-like"/>
    <property type="match status" value="1"/>
</dbReference>
<evidence type="ECO:0000256" key="2">
    <source>
        <dbReference type="ARBA" id="ARBA00023186"/>
    </source>
</evidence>
<evidence type="ECO:0000313" key="5">
    <source>
        <dbReference type="Proteomes" id="UP000249390"/>
    </source>
</evidence>
<comment type="catalytic activity">
    <reaction evidence="1">
        <text>[protein]-peptidylproline (omega=180) = [protein]-peptidylproline (omega=0)</text>
        <dbReference type="Rhea" id="RHEA:16237"/>
        <dbReference type="Rhea" id="RHEA-COMP:10747"/>
        <dbReference type="Rhea" id="RHEA-COMP:10748"/>
        <dbReference type="ChEBI" id="CHEBI:83833"/>
        <dbReference type="ChEBI" id="CHEBI:83834"/>
        <dbReference type="EC" id="5.2.1.8"/>
    </reaction>
</comment>
<dbReference type="InterPro" id="IPR044666">
    <property type="entry name" value="Cyclophilin_A-like"/>
</dbReference>
<reference evidence="4 5" key="1">
    <citation type="submission" date="2018-06" db="EMBL/GenBank/DDBJ databases">
        <title>The Genome of Cuscuta australis (Dodder) Provides Insight into the Evolution of Plant Parasitism.</title>
        <authorList>
            <person name="Liu H."/>
        </authorList>
    </citation>
    <scope>NUCLEOTIDE SEQUENCE [LARGE SCALE GENOMIC DNA]</scope>
    <source>
        <strain evidence="5">cv. Yunnan</strain>
        <tissue evidence="4">Vines</tissue>
    </source>
</reference>
<dbReference type="GO" id="GO:0071013">
    <property type="term" value="C:catalytic step 2 spliceosome"/>
    <property type="evidence" value="ECO:0007669"/>
    <property type="project" value="TreeGrafter"/>
</dbReference>
<dbReference type="GO" id="GO:0006457">
    <property type="term" value="P:protein folding"/>
    <property type="evidence" value="ECO:0007669"/>
    <property type="project" value="InterPro"/>
</dbReference>
<organism evidence="4 5">
    <name type="scientific">Cuscuta australis</name>
    <dbReference type="NCBI Taxonomy" id="267555"/>
    <lineage>
        <taxon>Eukaryota</taxon>
        <taxon>Viridiplantae</taxon>
        <taxon>Streptophyta</taxon>
        <taxon>Embryophyta</taxon>
        <taxon>Tracheophyta</taxon>
        <taxon>Spermatophyta</taxon>
        <taxon>Magnoliopsida</taxon>
        <taxon>eudicotyledons</taxon>
        <taxon>Gunneridae</taxon>
        <taxon>Pentapetalae</taxon>
        <taxon>asterids</taxon>
        <taxon>lamiids</taxon>
        <taxon>Solanales</taxon>
        <taxon>Convolvulaceae</taxon>
        <taxon>Cuscuteae</taxon>
        <taxon>Cuscuta</taxon>
        <taxon>Cuscuta subgen. Grammica</taxon>
        <taxon>Cuscuta sect. Cleistogrammica</taxon>
    </lineage>
</organism>
<dbReference type="PRINTS" id="PR00153">
    <property type="entry name" value="CSAPPISMRASE"/>
</dbReference>
<dbReference type="PANTHER" id="PTHR45625:SF2">
    <property type="entry name" value="PEPTIDYL-PROLYL CIS-TRANS ISOMERASE-LIKE 3"/>
    <property type="match status" value="1"/>
</dbReference>
<dbReference type="InterPro" id="IPR020892">
    <property type="entry name" value="Cyclophilin-type_PPIase_CS"/>
</dbReference>
<sequence length="347" mass="38016">MMENGRTREGDGGGDFTNLLPSLFHFRSLLCHSSFDSHRHHCPLSRSPPPTSFASAPSFQVFNKEILGDTFGWLLLSIKWTIILRRRWQTPVVLAAKEASLRCEKSSATFNCTVHGTTVDRGQMREVSVTTEARLVTWEITDDNRLHGGGERGAAVHGGSDGGSVAVVAIAYFYVGLLVDCMVQRRMQSVTLHTNLGDIKCEIFCDEVPRTAENFLALCASGYYDGTIFHRNIKGFMIQGGDPTGTGKGGVSIWGKKFNDEIRESLKHNARGILAMANSGPNSNGSQFFITYAKQPHLNGLYTIFGKVIHGFEVLDVMEKTVVGAGDRPVAEIRISRVTIHANPLAG</sequence>
<dbReference type="SUPFAM" id="SSF50891">
    <property type="entry name" value="Cyclophilin-like"/>
    <property type="match status" value="1"/>
</dbReference>
<evidence type="ECO:0000313" key="4">
    <source>
        <dbReference type="EMBL" id="RAL45910.1"/>
    </source>
</evidence>
<dbReference type="Proteomes" id="UP000249390">
    <property type="component" value="Unassembled WGS sequence"/>
</dbReference>
<dbReference type="PANTHER" id="PTHR45625">
    <property type="entry name" value="PEPTIDYL-PROLYL CIS-TRANS ISOMERASE-RELATED"/>
    <property type="match status" value="1"/>
</dbReference>
<dbReference type="PROSITE" id="PS50072">
    <property type="entry name" value="CSA_PPIASE_2"/>
    <property type="match status" value="1"/>
</dbReference>
<comment type="caution">
    <text evidence="4">The sequence shown here is derived from an EMBL/GenBank/DDBJ whole genome shotgun (WGS) entry which is preliminary data.</text>
</comment>
<dbReference type="Pfam" id="PF00160">
    <property type="entry name" value="Pro_isomerase"/>
    <property type="match status" value="1"/>
</dbReference>
<dbReference type="InterPro" id="IPR029000">
    <property type="entry name" value="Cyclophilin-like_dom_sf"/>
</dbReference>
<keyword evidence="5" id="KW-1185">Reference proteome</keyword>
<dbReference type="GO" id="GO:0003755">
    <property type="term" value="F:peptidyl-prolyl cis-trans isomerase activity"/>
    <property type="evidence" value="ECO:0007669"/>
    <property type="project" value="UniProtKB-EC"/>
</dbReference>
<keyword evidence="2" id="KW-0143">Chaperone</keyword>